<sequence length="113" mass="12115">MLLSPAARPPEAAAAHLWSPLKFVRGAGPGADPASGVPCADATGRTTPTSGMPVGEMLPFVLEPTTPPTWPEGQTRHDRRRARGTVLRLSFLCRKDNAKWTLAGEIDIQTTTR</sequence>
<feature type="region of interest" description="Disordered" evidence="1">
    <location>
        <begin position="25"/>
        <end position="56"/>
    </location>
</feature>
<keyword evidence="5" id="KW-1185">Reference proteome</keyword>
<evidence type="ECO:0000313" key="4">
    <source>
        <dbReference type="Proteomes" id="UP000199137"/>
    </source>
</evidence>
<dbReference type="OrthoDB" id="3436922at2"/>
<organism evidence="3 4">
    <name type="scientific">Amycolatopsis rubida</name>
    <dbReference type="NCBI Taxonomy" id="112413"/>
    <lineage>
        <taxon>Bacteria</taxon>
        <taxon>Bacillati</taxon>
        <taxon>Actinomycetota</taxon>
        <taxon>Actinomycetes</taxon>
        <taxon>Pseudonocardiales</taxon>
        <taxon>Pseudonocardiaceae</taxon>
        <taxon>Amycolatopsis</taxon>
    </lineage>
</organism>
<dbReference type="EMBL" id="JAAGNC010000145">
    <property type="protein sequence ID" value="NEC59343.1"/>
    <property type="molecule type" value="Genomic_DNA"/>
</dbReference>
<dbReference type="Proteomes" id="UP000199137">
    <property type="component" value="Unassembled WGS sequence"/>
</dbReference>
<dbReference type="AlphaFoldDB" id="A0A1I5V5C6"/>
<protein>
    <submittedName>
        <fullName evidence="3">Uncharacterized protein</fullName>
    </submittedName>
</protein>
<gene>
    <name evidence="2" type="ORF">G3I59_28110</name>
    <name evidence="3" type="ORF">SAMN05421854_108205</name>
</gene>
<accession>A0A1I5V5C6</accession>
<proteinExistence type="predicted"/>
<reference evidence="4" key="2">
    <citation type="submission" date="2016-10" db="EMBL/GenBank/DDBJ databases">
        <authorList>
            <person name="Varghese N."/>
            <person name="Submissions S."/>
        </authorList>
    </citation>
    <scope>NUCLEOTIDE SEQUENCE [LARGE SCALE GENOMIC DNA]</scope>
    <source>
        <strain evidence="4">DSM 44637</strain>
    </source>
</reference>
<evidence type="ECO:0000313" key="2">
    <source>
        <dbReference type="EMBL" id="NEC59343.1"/>
    </source>
</evidence>
<name>A0A1I5V5C6_9PSEU</name>
<dbReference type="RefSeq" id="WP_067579793.1">
    <property type="nucleotide sequence ID" value="NZ_FOWC01000008.1"/>
</dbReference>
<reference evidence="2 5" key="3">
    <citation type="submission" date="2020-01" db="EMBL/GenBank/DDBJ databases">
        <title>Insect and environment-associated Actinomycetes.</title>
        <authorList>
            <person name="Currrie C."/>
            <person name="Chevrette M."/>
            <person name="Carlson C."/>
            <person name="Stubbendieck R."/>
            <person name="Wendt-Pienkowski E."/>
        </authorList>
    </citation>
    <scope>NUCLEOTIDE SEQUENCE [LARGE SCALE GENOMIC DNA]</scope>
    <source>
        <strain evidence="2 5">SID8386</strain>
    </source>
</reference>
<evidence type="ECO:0000313" key="3">
    <source>
        <dbReference type="EMBL" id="SFQ02136.1"/>
    </source>
</evidence>
<dbReference type="EMBL" id="FOWC01000008">
    <property type="protein sequence ID" value="SFQ02136.1"/>
    <property type="molecule type" value="Genomic_DNA"/>
</dbReference>
<evidence type="ECO:0000256" key="1">
    <source>
        <dbReference type="SAM" id="MobiDB-lite"/>
    </source>
</evidence>
<reference evidence="3" key="1">
    <citation type="submission" date="2016-10" db="EMBL/GenBank/DDBJ databases">
        <authorList>
            <person name="de Groot N.N."/>
        </authorList>
    </citation>
    <scope>NUCLEOTIDE SEQUENCE [LARGE SCALE GENOMIC DNA]</scope>
    <source>
        <strain evidence="3">DSM 44637</strain>
    </source>
</reference>
<evidence type="ECO:0000313" key="5">
    <source>
        <dbReference type="Proteomes" id="UP000470404"/>
    </source>
</evidence>
<dbReference type="Proteomes" id="UP000470404">
    <property type="component" value="Unassembled WGS sequence"/>
</dbReference>